<gene>
    <name evidence="1" type="ORF">Q8W34_18175</name>
</gene>
<dbReference type="Proteomes" id="UP001177212">
    <property type="component" value="Unassembled WGS sequence"/>
</dbReference>
<proteinExistence type="predicted"/>
<protein>
    <submittedName>
        <fullName evidence="1">Uncharacterized protein</fullName>
    </submittedName>
</protein>
<reference evidence="1" key="1">
    <citation type="submission" date="2023-07" db="EMBL/GenBank/DDBJ databases">
        <title>Genome content predicts the carbon catabolic preferences of heterotrophic bacteria.</title>
        <authorList>
            <person name="Gralka M."/>
        </authorList>
    </citation>
    <scope>NUCLEOTIDE SEQUENCE</scope>
    <source>
        <strain evidence="1">4G09</strain>
    </source>
</reference>
<evidence type="ECO:0000313" key="2">
    <source>
        <dbReference type="Proteomes" id="UP001177212"/>
    </source>
</evidence>
<organism evidence="1 2">
    <name type="scientific">Pseudoalteromonas marina</name>
    <dbReference type="NCBI Taxonomy" id="267375"/>
    <lineage>
        <taxon>Bacteria</taxon>
        <taxon>Pseudomonadati</taxon>
        <taxon>Pseudomonadota</taxon>
        <taxon>Gammaproteobacteria</taxon>
        <taxon>Alteromonadales</taxon>
        <taxon>Pseudoalteromonadaceae</taxon>
        <taxon>Pseudoalteromonas</taxon>
    </lineage>
</organism>
<sequence>MDIQELNHLPEGNTNIEKLLEQYPTSYFNLANTTKPLMACELSDIADFGDKIKGLNILLDTADDYDSENLWPFTDLEYLKLSFTENDVCIENFSNFQNWLMNITSLKVVYFPEVEESTEFTSFIIHSLSTNKPYPLIVIYKAKRKPHKHSNDNTDSVYVPGNRKIYQVSKRKEVELTQESVQEIIEEQKLKSPVPHKELTFSGFLEIDSGDWQLDIKSLVIEQYNEVIISVEGKDDDGMFKCSGRCNWNDAEGGFYFASRLPVEYFDYGPDADYASIKLNVVEINELGECIVKGAWVQNSEQWLLEGTLFKNKSKQSL</sequence>
<name>A0ABT9FII8_9GAMM</name>
<accession>A0ABT9FII8</accession>
<keyword evidence="2" id="KW-1185">Reference proteome</keyword>
<dbReference type="EMBL" id="JAUYVT010000022">
    <property type="protein sequence ID" value="MDP2566574.1"/>
    <property type="molecule type" value="Genomic_DNA"/>
</dbReference>
<evidence type="ECO:0000313" key="1">
    <source>
        <dbReference type="EMBL" id="MDP2566574.1"/>
    </source>
</evidence>
<comment type="caution">
    <text evidence="1">The sequence shown here is derived from an EMBL/GenBank/DDBJ whole genome shotgun (WGS) entry which is preliminary data.</text>
</comment>
<dbReference type="RefSeq" id="WP_305473168.1">
    <property type="nucleotide sequence ID" value="NZ_JAUYVT010000022.1"/>
</dbReference>